<dbReference type="GeneID" id="5076351"/>
<sequence length="226" mass="25341">MSSQQDQDRALTFPMDTFTVRGPLIPDGSTLTVGDMEHFEIAYKLFRGSIGKLNLTFFNGKSCHIHYSFNATRPEADRLLINWDCLMPLFWGPPPGERSFVRLSTILAFVEEKLRFQRCMAVPGDTCSCGKKPNKLVSPGHGCKNKLHWHHFCTAHVSAWLTRCLVPAILFKEYERMINPITAGVHEDDPDISECYSTSERTAHMHVLLDLARIISGSGSGAAKSK</sequence>
<reference evidence="1 2" key="1">
    <citation type="journal article" date="2007" name="Virology">
        <title>Shared and species-specific features among ichnovirus genomes.</title>
        <authorList>
            <person name="Tanaka K."/>
            <person name="Lapointe R."/>
            <person name="Barney W.E."/>
            <person name="Makkay A.M."/>
            <person name="Stoltz D."/>
            <person name="Cusson M."/>
            <person name="Webb B.A."/>
        </authorList>
    </citation>
    <scope>NUCLEOTIDE SEQUENCE [LARGE SCALE GENOMIC DNA]</scope>
</reference>
<dbReference type="EMBL" id="AB291196">
    <property type="protein sequence ID" value="BAF45707.1"/>
    <property type="molecule type" value="Genomic_DNA"/>
</dbReference>
<protein>
    <submittedName>
        <fullName evidence="1">Repeat element protein-d1.1</fullName>
    </submittedName>
</protein>
<evidence type="ECO:0000313" key="1">
    <source>
        <dbReference type="EMBL" id="BAF45707.1"/>
    </source>
</evidence>
<proteinExistence type="predicted"/>
<name>A2Q0J2_9VIRU</name>
<dbReference type="OrthoDB" id="20at10482"/>
<dbReference type="KEGG" id="vg:5076351"/>
<dbReference type="Pfam" id="PF12132">
    <property type="entry name" value="DUF3587"/>
    <property type="match status" value="1"/>
</dbReference>
<organism evidence="1 2">
    <name type="scientific">Ichnoviriform fugitivi</name>
    <dbReference type="NCBI Taxonomy" id="265522"/>
    <lineage>
        <taxon>Viruses</taxon>
        <taxon>Viruses incertae sedis</taxon>
        <taxon>Polydnaviriformidae</taxon>
        <taxon>Ichnoviriform</taxon>
    </lineage>
</organism>
<dbReference type="Proteomes" id="UP000204242">
    <property type="component" value="Genome"/>
</dbReference>
<dbReference type="InterPro" id="IPR021982">
    <property type="entry name" value="REEP_Ichnovirus"/>
</dbReference>
<evidence type="ECO:0000313" key="2">
    <source>
        <dbReference type="Proteomes" id="UP000204242"/>
    </source>
</evidence>
<accession>A2Q0J2</accession>
<dbReference type="RefSeq" id="YP_001031302.1">
    <property type="nucleotide sequence ID" value="NC_008986.1"/>
</dbReference>